<dbReference type="Proteomes" id="UP001303046">
    <property type="component" value="Unassembled WGS sequence"/>
</dbReference>
<dbReference type="EMBL" id="JAVFWL010000002">
    <property type="protein sequence ID" value="KAK6738615.1"/>
    <property type="molecule type" value="Genomic_DNA"/>
</dbReference>
<gene>
    <name evidence="2" type="primary">Necator_chrII.g8413</name>
    <name evidence="2" type="ORF">RB195_020619</name>
</gene>
<keyword evidence="3" id="KW-1185">Reference proteome</keyword>
<evidence type="ECO:0000313" key="3">
    <source>
        <dbReference type="Proteomes" id="UP001303046"/>
    </source>
</evidence>
<evidence type="ECO:0008006" key="4">
    <source>
        <dbReference type="Google" id="ProtNLM"/>
    </source>
</evidence>
<dbReference type="InterPro" id="IPR016187">
    <property type="entry name" value="CTDL_fold"/>
</dbReference>
<feature type="chain" id="PRO_5046026601" description="C-type lectin domain-containing protein" evidence="1">
    <location>
        <begin position="19"/>
        <end position="358"/>
    </location>
</feature>
<feature type="signal peptide" evidence="1">
    <location>
        <begin position="1"/>
        <end position="18"/>
    </location>
</feature>
<sequence length="358" mass="41570">MQMLYLLWIPAVVNVGLAQTEDVNVVIVADADSSSTPAGETTEKPEESITILTTTPIPAPLTPLDTPPPTTLHPLEEYEKLPKPADKCIRYVRKDGTVMDHKIFREHRIKLENASRFCEENGMDLGSFEDENESRFVTTQYRVHECELPLECDVKLWRKVNNRKYTNKRWPLVSLDDGSLFPFSYSKASYYWDYLDTIELGVVCSKKIAELSAYPIFPDPDPKSTGVIVEKSNGAKYHYHVVSSGLITLNKARRECKKIGYKLAVFSNDREEKFVVDEYKSKYCKYCNAAYWIRHKRRNFVRYSERCYALWFKGRRRVGMDCSGRMNLRENHPYWAEGYICSKKLREHVDSSETHVEK</sequence>
<proteinExistence type="predicted"/>
<keyword evidence="1" id="KW-0732">Signal</keyword>
<comment type="caution">
    <text evidence="2">The sequence shown here is derived from an EMBL/GenBank/DDBJ whole genome shotgun (WGS) entry which is preliminary data.</text>
</comment>
<accession>A0ABR1CMG2</accession>
<dbReference type="SUPFAM" id="SSF56436">
    <property type="entry name" value="C-type lectin-like"/>
    <property type="match status" value="2"/>
</dbReference>
<protein>
    <recommendedName>
        <fullName evidence="4">C-type lectin domain-containing protein</fullName>
    </recommendedName>
</protein>
<reference evidence="2 3" key="1">
    <citation type="submission" date="2023-08" db="EMBL/GenBank/DDBJ databases">
        <title>A Necator americanus chromosomal reference genome.</title>
        <authorList>
            <person name="Ilik V."/>
            <person name="Petrzelkova K.J."/>
            <person name="Pardy F."/>
            <person name="Fuh T."/>
            <person name="Niatou-Singa F.S."/>
            <person name="Gouil Q."/>
            <person name="Baker L."/>
            <person name="Ritchie M.E."/>
            <person name="Jex A.R."/>
            <person name="Gazzola D."/>
            <person name="Li H."/>
            <person name="Toshio Fujiwara R."/>
            <person name="Zhan B."/>
            <person name="Aroian R.V."/>
            <person name="Pafco B."/>
            <person name="Schwarz E.M."/>
        </authorList>
    </citation>
    <scope>NUCLEOTIDE SEQUENCE [LARGE SCALE GENOMIC DNA]</scope>
    <source>
        <strain evidence="2 3">Aroian</strain>
        <tissue evidence="2">Whole animal</tissue>
    </source>
</reference>
<dbReference type="Gene3D" id="3.10.100.10">
    <property type="entry name" value="Mannose-Binding Protein A, subunit A"/>
    <property type="match status" value="1"/>
</dbReference>
<organism evidence="2 3">
    <name type="scientific">Necator americanus</name>
    <name type="common">Human hookworm</name>
    <dbReference type="NCBI Taxonomy" id="51031"/>
    <lineage>
        <taxon>Eukaryota</taxon>
        <taxon>Metazoa</taxon>
        <taxon>Ecdysozoa</taxon>
        <taxon>Nematoda</taxon>
        <taxon>Chromadorea</taxon>
        <taxon>Rhabditida</taxon>
        <taxon>Rhabditina</taxon>
        <taxon>Rhabditomorpha</taxon>
        <taxon>Strongyloidea</taxon>
        <taxon>Ancylostomatidae</taxon>
        <taxon>Bunostominae</taxon>
        <taxon>Necator</taxon>
    </lineage>
</organism>
<evidence type="ECO:0000256" key="1">
    <source>
        <dbReference type="SAM" id="SignalP"/>
    </source>
</evidence>
<dbReference type="InterPro" id="IPR016186">
    <property type="entry name" value="C-type_lectin-like/link_sf"/>
</dbReference>
<name>A0ABR1CMG2_NECAM</name>
<evidence type="ECO:0000313" key="2">
    <source>
        <dbReference type="EMBL" id="KAK6738615.1"/>
    </source>
</evidence>